<keyword evidence="3" id="KW-1185">Reference proteome</keyword>
<accession>A0A3S3MDY1</accession>
<feature type="region of interest" description="Disordered" evidence="1">
    <location>
        <begin position="54"/>
        <end position="74"/>
    </location>
</feature>
<gene>
    <name evidence="2" type="ORF">CKAN_00021300</name>
</gene>
<dbReference type="AlphaFoldDB" id="A0A3S3MDY1"/>
<reference evidence="2 3" key="1">
    <citation type="journal article" date="2019" name="Nat. Plants">
        <title>Stout camphor tree genome fills gaps in understanding of flowering plant genome evolution.</title>
        <authorList>
            <person name="Chaw S.M."/>
            <person name="Liu Y.C."/>
            <person name="Wu Y.W."/>
            <person name="Wang H.Y."/>
            <person name="Lin C.I."/>
            <person name="Wu C.S."/>
            <person name="Ke H.M."/>
            <person name="Chang L.Y."/>
            <person name="Hsu C.Y."/>
            <person name="Yang H.T."/>
            <person name="Sudianto E."/>
            <person name="Hsu M.H."/>
            <person name="Wu K.P."/>
            <person name="Wang L.N."/>
            <person name="Leebens-Mack J.H."/>
            <person name="Tsai I.J."/>
        </authorList>
    </citation>
    <scope>NUCLEOTIDE SEQUENCE [LARGE SCALE GENOMIC DNA]</scope>
    <source>
        <strain evidence="3">cv. Chaw 1501</strain>
        <tissue evidence="2">Young leaves</tissue>
    </source>
</reference>
<evidence type="ECO:0000256" key="1">
    <source>
        <dbReference type="SAM" id="MobiDB-lite"/>
    </source>
</evidence>
<dbReference type="Proteomes" id="UP000283530">
    <property type="component" value="Unassembled WGS sequence"/>
</dbReference>
<comment type="caution">
    <text evidence="2">The sequence shown here is derived from an EMBL/GenBank/DDBJ whole genome shotgun (WGS) entry which is preliminary data.</text>
</comment>
<sequence length="170" mass="19722">MIMENNLLPTHDRRFPFRYRDGLDDGHNYSPQLFLSILLVMKLIELKQQLDKKKLDTSLSPSPQQAARESGRRMSDTLTEAAAWAWEISSRKGMHDQCPNLPPKIKNGKEREEEKLSTLSSISILDLRLYGYFVKCRRSQRLNDAPQSRAENNTGMKAVAEPRFSWRWGK</sequence>
<proteinExistence type="predicted"/>
<organism evidence="2 3">
    <name type="scientific">Cinnamomum micranthum f. kanehirae</name>
    <dbReference type="NCBI Taxonomy" id="337451"/>
    <lineage>
        <taxon>Eukaryota</taxon>
        <taxon>Viridiplantae</taxon>
        <taxon>Streptophyta</taxon>
        <taxon>Embryophyta</taxon>
        <taxon>Tracheophyta</taxon>
        <taxon>Spermatophyta</taxon>
        <taxon>Magnoliopsida</taxon>
        <taxon>Magnoliidae</taxon>
        <taxon>Laurales</taxon>
        <taxon>Lauraceae</taxon>
        <taxon>Cinnamomum</taxon>
    </lineage>
</organism>
<evidence type="ECO:0000313" key="2">
    <source>
        <dbReference type="EMBL" id="RWR72021.1"/>
    </source>
</evidence>
<evidence type="ECO:0000313" key="3">
    <source>
        <dbReference type="Proteomes" id="UP000283530"/>
    </source>
</evidence>
<name>A0A3S3MDY1_9MAGN</name>
<dbReference type="EMBL" id="QPKB01000001">
    <property type="protein sequence ID" value="RWR72021.1"/>
    <property type="molecule type" value="Genomic_DNA"/>
</dbReference>
<dbReference type="OrthoDB" id="10365624at2759"/>
<protein>
    <submittedName>
        <fullName evidence="2">Uncharacterized protein</fullName>
    </submittedName>
</protein>